<protein>
    <recommendedName>
        <fullName evidence="7">Iron-sulfur cluster carrier protein</fullName>
    </recommendedName>
</protein>
<dbReference type="HAMAP" id="MF_02040">
    <property type="entry name" value="Mrp_NBP35"/>
    <property type="match status" value="1"/>
</dbReference>
<dbReference type="Pfam" id="PF01883">
    <property type="entry name" value="FeS_assembly_P"/>
    <property type="match status" value="1"/>
</dbReference>
<keyword evidence="3 7" id="KW-0067">ATP-binding</keyword>
<reference evidence="10" key="1">
    <citation type="journal article" date="2014" name="Int. J. Syst. Evol. Microbiol.">
        <title>Complete genome sequence of Corynebacterium casei LMG S-19264T (=DSM 44701T), isolated from a smear-ripened cheese.</title>
        <authorList>
            <consortium name="US DOE Joint Genome Institute (JGI-PGF)"/>
            <person name="Walter F."/>
            <person name="Albersmeier A."/>
            <person name="Kalinowski J."/>
            <person name="Ruckert C."/>
        </authorList>
    </citation>
    <scope>NUCLEOTIDE SEQUENCE</scope>
    <source>
        <strain evidence="10">CGMCC 1.15320</strain>
    </source>
</reference>
<dbReference type="AlphaFoldDB" id="A0A916RWB1"/>
<dbReference type="GO" id="GO:0005524">
    <property type="term" value="F:ATP binding"/>
    <property type="evidence" value="ECO:0007669"/>
    <property type="project" value="UniProtKB-UniRule"/>
</dbReference>
<evidence type="ECO:0000256" key="2">
    <source>
        <dbReference type="ARBA" id="ARBA00022741"/>
    </source>
</evidence>
<dbReference type="EMBL" id="BMIF01000009">
    <property type="protein sequence ID" value="GGA73437.1"/>
    <property type="molecule type" value="Genomic_DNA"/>
</dbReference>
<evidence type="ECO:0000259" key="9">
    <source>
        <dbReference type="Pfam" id="PF01883"/>
    </source>
</evidence>
<evidence type="ECO:0000313" key="10">
    <source>
        <dbReference type="EMBL" id="GGA73437.1"/>
    </source>
</evidence>
<dbReference type="SUPFAM" id="SSF52540">
    <property type="entry name" value="P-loop containing nucleoside triphosphate hydrolases"/>
    <property type="match status" value="1"/>
</dbReference>
<dbReference type="GO" id="GO:0016887">
    <property type="term" value="F:ATP hydrolysis activity"/>
    <property type="evidence" value="ECO:0007669"/>
    <property type="project" value="UniProtKB-UniRule"/>
</dbReference>
<dbReference type="InterPro" id="IPR033756">
    <property type="entry name" value="YlxH/NBP35"/>
</dbReference>
<dbReference type="GO" id="GO:0140663">
    <property type="term" value="F:ATP-dependent FeS chaperone activity"/>
    <property type="evidence" value="ECO:0007669"/>
    <property type="project" value="InterPro"/>
</dbReference>
<dbReference type="InterPro" id="IPR019591">
    <property type="entry name" value="Mrp/NBP35_ATP-bd"/>
</dbReference>
<dbReference type="Pfam" id="PF10609">
    <property type="entry name" value="ParA"/>
    <property type="match status" value="1"/>
</dbReference>
<comment type="function">
    <text evidence="7">Binds and transfers iron-sulfur (Fe-S) clusters to target apoproteins. Can hydrolyze ATP.</text>
</comment>
<feature type="compositionally biased region" description="Low complexity" evidence="8">
    <location>
        <begin position="172"/>
        <end position="193"/>
    </location>
</feature>
<dbReference type="InterPro" id="IPR027417">
    <property type="entry name" value="P-loop_NTPase"/>
</dbReference>
<evidence type="ECO:0000256" key="5">
    <source>
        <dbReference type="ARBA" id="ARBA00023014"/>
    </source>
</evidence>
<keyword evidence="5 7" id="KW-0411">Iron-sulfur</keyword>
<feature type="binding site" evidence="7">
    <location>
        <begin position="215"/>
        <end position="222"/>
    </location>
    <ligand>
        <name>ATP</name>
        <dbReference type="ChEBI" id="CHEBI:30616"/>
    </ligand>
</feature>
<dbReference type="GO" id="GO:0046872">
    <property type="term" value="F:metal ion binding"/>
    <property type="evidence" value="ECO:0007669"/>
    <property type="project" value="UniProtKB-KW"/>
</dbReference>
<dbReference type="CDD" id="cd02037">
    <property type="entry name" value="Mrp_NBP35"/>
    <property type="match status" value="1"/>
</dbReference>
<sequence>MLLAGKNQKIFQLVDHWRIFVPLPRLRLALEHFAAGVKESGKLSLGSAIGLIYDGAEFSVHRLMSQGLPPFPSRCFSSLKADNMTVTREAVIDKLSTIKGPDFKDDIVSLGMVSEIFIADGKVFFSITVPAERARELEPLREAAERAVKSLPGVQNAVVALTAERQGGMGQAPAQTQRPAPRPSAAPASAPHGAGAVAAKADIPGVAKIIAVASGKGGVGKSTTAVNLALALKALGQRVGILDADIYGPSMPRLLGVKGKPASKDGRTIVPMEAYGVKVMSMGFMVDEDTAMVWRGPMVMSALRQMLRDVEWAPIDILVVDMPPGTGDAQLTMAQQVPLAGAVIVSTPQDLALIDARKGINMFRKVEVPLLGVVENMSYFIAPDTGKRYDIFGHGGAKAEAERIGVPFLGGVPLTMDVRETSDAGTPVVAVDPEGAQAKVYLSIAEKVLAELNEREGAGAGPKIVFE</sequence>
<evidence type="ECO:0000256" key="6">
    <source>
        <dbReference type="ARBA" id="ARBA00024036"/>
    </source>
</evidence>
<evidence type="ECO:0000256" key="1">
    <source>
        <dbReference type="ARBA" id="ARBA00022723"/>
    </source>
</evidence>
<comment type="subunit">
    <text evidence="7">Homodimer.</text>
</comment>
<dbReference type="SUPFAM" id="SSF117916">
    <property type="entry name" value="Fe-S cluster assembly (FSCA) domain-like"/>
    <property type="match status" value="1"/>
</dbReference>
<gene>
    <name evidence="10" type="ORF">GCM10011385_29210</name>
</gene>
<accession>A0A916RWB1</accession>
<dbReference type="Gene3D" id="3.40.50.300">
    <property type="entry name" value="P-loop containing nucleotide triphosphate hydrolases"/>
    <property type="match status" value="1"/>
</dbReference>
<dbReference type="InterPro" id="IPR044304">
    <property type="entry name" value="NUBPL-like"/>
</dbReference>
<keyword evidence="7" id="KW-0378">Hydrolase</keyword>
<organism evidence="10 11">
    <name type="scientific">Nitratireductor aestuarii</name>
    <dbReference type="NCBI Taxonomy" id="1735103"/>
    <lineage>
        <taxon>Bacteria</taxon>
        <taxon>Pseudomonadati</taxon>
        <taxon>Pseudomonadota</taxon>
        <taxon>Alphaproteobacteria</taxon>
        <taxon>Hyphomicrobiales</taxon>
        <taxon>Phyllobacteriaceae</taxon>
        <taxon>Nitratireductor</taxon>
    </lineage>
</organism>
<evidence type="ECO:0000256" key="4">
    <source>
        <dbReference type="ARBA" id="ARBA00023004"/>
    </source>
</evidence>
<dbReference type="InterPro" id="IPR034904">
    <property type="entry name" value="FSCA_dom_sf"/>
</dbReference>
<reference evidence="10" key="2">
    <citation type="submission" date="2020-09" db="EMBL/GenBank/DDBJ databases">
        <authorList>
            <person name="Sun Q."/>
            <person name="Zhou Y."/>
        </authorList>
    </citation>
    <scope>NUCLEOTIDE SEQUENCE</scope>
    <source>
        <strain evidence="10">CGMCC 1.15320</strain>
    </source>
</reference>
<evidence type="ECO:0000256" key="3">
    <source>
        <dbReference type="ARBA" id="ARBA00022840"/>
    </source>
</evidence>
<evidence type="ECO:0000313" key="11">
    <source>
        <dbReference type="Proteomes" id="UP000636264"/>
    </source>
</evidence>
<comment type="similarity">
    <text evidence="6 7">Belongs to the Mrp/NBP35 ATP-binding proteins family.</text>
</comment>
<proteinExistence type="inferred from homology"/>
<comment type="caution">
    <text evidence="10">The sequence shown here is derived from an EMBL/GenBank/DDBJ whole genome shotgun (WGS) entry which is preliminary data.</text>
</comment>
<keyword evidence="2 7" id="KW-0547">Nucleotide-binding</keyword>
<dbReference type="Gene3D" id="3.30.300.130">
    <property type="entry name" value="Fe-S cluster assembly (FSCA)"/>
    <property type="match status" value="1"/>
</dbReference>
<evidence type="ECO:0000256" key="8">
    <source>
        <dbReference type="SAM" id="MobiDB-lite"/>
    </source>
</evidence>
<dbReference type="InterPro" id="IPR002744">
    <property type="entry name" value="MIP18-like"/>
</dbReference>
<evidence type="ECO:0000256" key="7">
    <source>
        <dbReference type="HAMAP-Rule" id="MF_02040"/>
    </source>
</evidence>
<dbReference type="FunFam" id="3.40.50.300:FF:000418">
    <property type="entry name" value="Iron-sulfur cluster carrier protein"/>
    <property type="match status" value="1"/>
</dbReference>
<keyword evidence="4 7" id="KW-0408">Iron</keyword>
<feature type="region of interest" description="Disordered" evidence="8">
    <location>
        <begin position="166"/>
        <end position="193"/>
    </location>
</feature>
<dbReference type="GO" id="GO:0016226">
    <property type="term" value="P:iron-sulfur cluster assembly"/>
    <property type="evidence" value="ECO:0007669"/>
    <property type="project" value="InterPro"/>
</dbReference>
<name>A0A916RWB1_9HYPH</name>
<keyword evidence="11" id="KW-1185">Reference proteome</keyword>
<dbReference type="GO" id="GO:0051539">
    <property type="term" value="F:4 iron, 4 sulfur cluster binding"/>
    <property type="evidence" value="ECO:0007669"/>
    <property type="project" value="TreeGrafter"/>
</dbReference>
<feature type="domain" description="MIP18 family-like" evidence="9">
    <location>
        <begin position="88"/>
        <end position="157"/>
    </location>
</feature>
<dbReference type="PANTHER" id="PTHR42961">
    <property type="entry name" value="IRON-SULFUR PROTEIN NUBPL"/>
    <property type="match status" value="1"/>
</dbReference>
<dbReference type="Proteomes" id="UP000636264">
    <property type="component" value="Unassembled WGS sequence"/>
</dbReference>
<keyword evidence="1 7" id="KW-0479">Metal-binding</keyword>
<dbReference type="PANTHER" id="PTHR42961:SF2">
    <property type="entry name" value="IRON-SULFUR PROTEIN NUBPL"/>
    <property type="match status" value="1"/>
</dbReference>